<dbReference type="Proteomes" id="UP000297983">
    <property type="component" value="Unassembled WGS sequence"/>
</dbReference>
<dbReference type="EMBL" id="SOHL01000016">
    <property type="protein sequence ID" value="TFD70386.1"/>
    <property type="molecule type" value="Genomic_DNA"/>
</dbReference>
<keyword evidence="8 21" id="KW-0808">Transferase</keyword>
<keyword evidence="6" id="KW-1003">Cell membrane</keyword>
<evidence type="ECO:0000256" key="18">
    <source>
        <dbReference type="SAM" id="Phobius"/>
    </source>
</evidence>
<evidence type="ECO:0000256" key="17">
    <source>
        <dbReference type="SAM" id="MobiDB-lite"/>
    </source>
</evidence>
<feature type="compositionally biased region" description="Polar residues" evidence="17">
    <location>
        <begin position="539"/>
        <end position="559"/>
    </location>
</feature>
<evidence type="ECO:0000256" key="5">
    <source>
        <dbReference type="ARBA" id="ARBA00011903"/>
    </source>
</evidence>
<keyword evidence="9 18" id="KW-0812">Transmembrane</keyword>
<dbReference type="GO" id="GO:0005524">
    <property type="term" value="F:ATP binding"/>
    <property type="evidence" value="ECO:0007669"/>
    <property type="project" value="UniProtKB-KW"/>
</dbReference>
<keyword evidence="12" id="KW-0067">ATP-binding</keyword>
<comment type="similarity">
    <text evidence="4">Belongs to the etk/wzc family.</text>
</comment>
<dbReference type="GO" id="GO:0005886">
    <property type="term" value="C:plasma membrane"/>
    <property type="evidence" value="ECO:0007669"/>
    <property type="project" value="UniProtKB-SubCell"/>
</dbReference>
<keyword evidence="22" id="KW-1185">Reference proteome</keyword>
<keyword evidence="10" id="KW-0547">Nucleotide-binding</keyword>
<dbReference type="PANTHER" id="PTHR32309">
    <property type="entry name" value="TYROSINE-PROTEIN KINASE"/>
    <property type="match status" value="1"/>
</dbReference>
<comment type="catalytic activity">
    <reaction evidence="16">
        <text>L-tyrosyl-[protein] + ATP = O-phospho-L-tyrosyl-[protein] + ADP + H(+)</text>
        <dbReference type="Rhea" id="RHEA:10596"/>
        <dbReference type="Rhea" id="RHEA-COMP:10136"/>
        <dbReference type="Rhea" id="RHEA-COMP:20101"/>
        <dbReference type="ChEBI" id="CHEBI:15378"/>
        <dbReference type="ChEBI" id="CHEBI:30616"/>
        <dbReference type="ChEBI" id="CHEBI:46858"/>
        <dbReference type="ChEBI" id="CHEBI:61978"/>
        <dbReference type="ChEBI" id="CHEBI:456216"/>
        <dbReference type="EC" id="2.7.10.2"/>
    </reaction>
</comment>
<evidence type="ECO:0000256" key="14">
    <source>
        <dbReference type="ARBA" id="ARBA00023136"/>
    </source>
</evidence>
<feature type="compositionally biased region" description="Low complexity" evidence="17">
    <location>
        <begin position="475"/>
        <end position="537"/>
    </location>
</feature>
<dbReference type="NCBIfam" id="TIGR01007">
    <property type="entry name" value="eps_fam"/>
    <property type="match status" value="1"/>
</dbReference>
<evidence type="ECO:0000256" key="1">
    <source>
        <dbReference type="ARBA" id="ARBA00004429"/>
    </source>
</evidence>
<dbReference type="CDD" id="cd05387">
    <property type="entry name" value="BY-kinase"/>
    <property type="match status" value="1"/>
</dbReference>
<dbReference type="InterPro" id="IPR027417">
    <property type="entry name" value="P-loop_NTPase"/>
</dbReference>
<evidence type="ECO:0000256" key="7">
    <source>
        <dbReference type="ARBA" id="ARBA00022519"/>
    </source>
</evidence>
<feature type="domain" description="AAA" evidence="20">
    <location>
        <begin position="298"/>
        <end position="415"/>
    </location>
</feature>
<evidence type="ECO:0000256" key="9">
    <source>
        <dbReference type="ARBA" id="ARBA00022692"/>
    </source>
</evidence>
<evidence type="ECO:0000256" key="8">
    <source>
        <dbReference type="ARBA" id="ARBA00022679"/>
    </source>
</evidence>
<evidence type="ECO:0000256" key="11">
    <source>
        <dbReference type="ARBA" id="ARBA00022777"/>
    </source>
</evidence>
<evidence type="ECO:0000256" key="16">
    <source>
        <dbReference type="ARBA" id="ARBA00051245"/>
    </source>
</evidence>
<keyword evidence="11 21" id="KW-0418">Kinase</keyword>
<dbReference type="AlphaFoldDB" id="A0A4R9AW53"/>
<keyword evidence="15" id="KW-0829">Tyrosine-protein kinase</keyword>
<dbReference type="Pfam" id="PF13614">
    <property type="entry name" value="AAA_31"/>
    <property type="match status" value="1"/>
</dbReference>
<protein>
    <recommendedName>
        <fullName evidence="5">non-specific protein-tyrosine kinase</fullName>
        <ecNumber evidence="5">2.7.10.2</ecNumber>
    </recommendedName>
</protein>
<name>A0A4R9AW53_9MICO</name>
<dbReference type="GO" id="GO:0004715">
    <property type="term" value="F:non-membrane spanning protein tyrosine kinase activity"/>
    <property type="evidence" value="ECO:0007669"/>
    <property type="project" value="UniProtKB-EC"/>
</dbReference>
<evidence type="ECO:0000256" key="10">
    <source>
        <dbReference type="ARBA" id="ARBA00022741"/>
    </source>
</evidence>
<feature type="transmembrane region" description="Helical" evidence="18">
    <location>
        <begin position="37"/>
        <end position="57"/>
    </location>
</feature>
<keyword evidence="7" id="KW-0997">Cell inner membrane</keyword>
<comment type="similarity">
    <text evidence="2">Belongs to the CpsC/CapA family.</text>
</comment>
<dbReference type="Pfam" id="PF02706">
    <property type="entry name" value="Wzz"/>
    <property type="match status" value="1"/>
</dbReference>
<evidence type="ECO:0000256" key="3">
    <source>
        <dbReference type="ARBA" id="ARBA00007316"/>
    </source>
</evidence>
<comment type="caution">
    <text evidence="21">The sequence shown here is derived from an EMBL/GenBank/DDBJ whole genome shotgun (WGS) entry which is preliminary data.</text>
</comment>
<dbReference type="InterPro" id="IPR025669">
    <property type="entry name" value="AAA_dom"/>
</dbReference>
<dbReference type="PANTHER" id="PTHR32309:SF13">
    <property type="entry name" value="FERRIC ENTEROBACTIN TRANSPORT PROTEIN FEPE"/>
    <property type="match status" value="1"/>
</dbReference>
<evidence type="ECO:0000313" key="21">
    <source>
        <dbReference type="EMBL" id="TFD70386.1"/>
    </source>
</evidence>
<organism evidence="21 22">
    <name type="scientific">Cryobacterium gelidum</name>
    <dbReference type="NCBI Taxonomy" id="1259164"/>
    <lineage>
        <taxon>Bacteria</taxon>
        <taxon>Bacillati</taxon>
        <taxon>Actinomycetota</taxon>
        <taxon>Actinomycetes</taxon>
        <taxon>Micrococcales</taxon>
        <taxon>Microbacteriaceae</taxon>
        <taxon>Cryobacterium</taxon>
    </lineage>
</organism>
<evidence type="ECO:0000256" key="2">
    <source>
        <dbReference type="ARBA" id="ARBA00006683"/>
    </source>
</evidence>
<evidence type="ECO:0000256" key="6">
    <source>
        <dbReference type="ARBA" id="ARBA00022475"/>
    </source>
</evidence>
<feature type="transmembrane region" description="Helical" evidence="18">
    <location>
        <begin position="199"/>
        <end position="224"/>
    </location>
</feature>
<keyword evidence="14 18" id="KW-0472">Membrane</keyword>
<feature type="region of interest" description="Disordered" evidence="17">
    <location>
        <begin position="474"/>
        <end position="559"/>
    </location>
</feature>
<comment type="similarity">
    <text evidence="3">Belongs to the CpsD/CapB family.</text>
</comment>
<evidence type="ECO:0000256" key="4">
    <source>
        <dbReference type="ARBA" id="ARBA00008883"/>
    </source>
</evidence>
<evidence type="ECO:0000256" key="15">
    <source>
        <dbReference type="ARBA" id="ARBA00023137"/>
    </source>
</evidence>
<feature type="domain" description="Polysaccharide chain length determinant N-terminal" evidence="19">
    <location>
        <begin position="24"/>
        <end position="113"/>
    </location>
</feature>
<dbReference type="EC" id="2.7.10.2" evidence="5"/>
<reference evidence="21 22" key="1">
    <citation type="submission" date="2019-03" db="EMBL/GenBank/DDBJ databases">
        <title>Genomics of glacier-inhabiting Cryobacterium strains.</title>
        <authorList>
            <person name="Liu Q."/>
            <person name="Xin Y.-H."/>
        </authorList>
    </citation>
    <scope>NUCLEOTIDE SEQUENCE [LARGE SCALE GENOMIC DNA]</scope>
    <source>
        <strain evidence="21 22">Hz16</strain>
    </source>
</reference>
<evidence type="ECO:0000259" key="20">
    <source>
        <dbReference type="Pfam" id="PF13614"/>
    </source>
</evidence>
<comment type="subcellular location">
    <subcellularLocation>
        <location evidence="1">Cell inner membrane</location>
        <topology evidence="1">Multi-pass membrane protein</topology>
    </subcellularLocation>
</comment>
<dbReference type="InterPro" id="IPR050445">
    <property type="entry name" value="Bact_polysacc_biosynth/exp"/>
</dbReference>
<sequence>MPTWGLVAVHPKHDASITRGEVHMELKRLVRILRKRWILIVAFTLLGVVGGAAAAMLTPVQYESSTRVFVAAKIQLLSTPGDLVQGNNFVVQRLPYYLEVATSPRVLDPVIASLGLNESAVDLAERVTATTQPGSAVIEIAGFAPTADAAQQLAQSVSESFTDVVINQLETPAAGGASPVTVGVLDPAVAPDNPALPLLYLNLAVGLVTGLLLGFVTALILGLLDRRIYNRDDIERLTVVPVLGGIPREARATPIITPDGASTARAEAFRVLRTNLEFADADADTSRRSLLVTSSVSGEGKTTTLVNLAIVLAESGATVAVIDADLRTPRLAHYLGLDADRGLTDVLVGDVQLKESLQLWGTLHPLTVLTSGRIPTNPSELLGSVAMGTVLDVLSSSYDYVLIDAPSVLAVTDAAVLSRWAGGTILVVGASRVREPELIAAFAALEAVGTTPLGVVLAMVPARGPDALVRDNGFAATTRSTPRATRTTNANTTDAAGTSDANTSDANTTDTNTTDADTTDANTSDANTTDADTTDASRSVPQNGESARIDTSAQQRVTW</sequence>
<dbReference type="InterPro" id="IPR003856">
    <property type="entry name" value="LPS_length_determ_N"/>
</dbReference>
<accession>A0A4R9AW53</accession>
<evidence type="ECO:0000259" key="19">
    <source>
        <dbReference type="Pfam" id="PF02706"/>
    </source>
</evidence>
<evidence type="ECO:0000256" key="13">
    <source>
        <dbReference type="ARBA" id="ARBA00022989"/>
    </source>
</evidence>
<evidence type="ECO:0000313" key="22">
    <source>
        <dbReference type="Proteomes" id="UP000297983"/>
    </source>
</evidence>
<gene>
    <name evidence="21" type="ORF">E3T50_11110</name>
</gene>
<dbReference type="Gene3D" id="3.40.50.300">
    <property type="entry name" value="P-loop containing nucleotide triphosphate hydrolases"/>
    <property type="match status" value="1"/>
</dbReference>
<dbReference type="InterPro" id="IPR005702">
    <property type="entry name" value="Wzc-like_C"/>
</dbReference>
<evidence type="ECO:0000256" key="12">
    <source>
        <dbReference type="ARBA" id="ARBA00022840"/>
    </source>
</evidence>
<keyword evidence="13 18" id="KW-1133">Transmembrane helix</keyword>
<dbReference type="SUPFAM" id="SSF52540">
    <property type="entry name" value="P-loop containing nucleoside triphosphate hydrolases"/>
    <property type="match status" value="1"/>
</dbReference>
<proteinExistence type="inferred from homology"/>